<proteinExistence type="predicted"/>
<evidence type="ECO:0000313" key="1">
    <source>
        <dbReference type="EMBL" id="GAF99001.1"/>
    </source>
</evidence>
<comment type="caution">
    <text evidence="1">The sequence shown here is derived from an EMBL/GenBank/DDBJ whole genome shotgun (WGS) entry which is preliminary data.</text>
</comment>
<sequence>ADNEADMLAETLALILADIDGEALIEALMLAEILADIDAETPTS</sequence>
<name>X0UI94_9ZZZZ</name>
<accession>X0UI94</accession>
<organism evidence="1">
    <name type="scientific">marine sediment metagenome</name>
    <dbReference type="NCBI Taxonomy" id="412755"/>
    <lineage>
        <taxon>unclassified sequences</taxon>
        <taxon>metagenomes</taxon>
        <taxon>ecological metagenomes</taxon>
    </lineage>
</organism>
<gene>
    <name evidence="1" type="ORF">S01H1_20196</name>
</gene>
<feature type="non-terminal residue" evidence="1">
    <location>
        <position position="1"/>
    </location>
</feature>
<protein>
    <submittedName>
        <fullName evidence="1">Uncharacterized protein</fullName>
    </submittedName>
</protein>
<reference evidence="1" key="1">
    <citation type="journal article" date="2014" name="Front. Microbiol.">
        <title>High frequency of phylogenetically diverse reductive dehalogenase-homologous genes in deep subseafloor sedimentary metagenomes.</title>
        <authorList>
            <person name="Kawai M."/>
            <person name="Futagami T."/>
            <person name="Toyoda A."/>
            <person name="Takaki Y."/>
            <person name="Nishi S."/>
            <person name="Hori S."/>
            <person name="Arai W."/>
            <person name="Tsubouchi T."/>
            <person name="Morono Y."/>
            <person name="Uchiyama I."/>
            <person name="Ito T."/>
            <person name="Fujiyama A."/>
            <person name="Inagaki F."/>
            <person name="Takami H."/>
        </authorList>
    </citation>
    <scope>NUCLEOTIDE SEQUENCE</scope>
    <source>
        <strain evidence="1">Expedition CK06-06</strain>
    </source>
</reference>
<dbReference type="AlphaFoldDB" id="X0UI94"/>
<dbReference type="EMBL" id="BARS01011015">
    <property type="protein sequence ID" value="GAF99001.1"/>
    <property type="molecule type" value="Genomic_DNA"/>
</dbReference>